<feature type="region of interest" description="Disordered" evidence="1">
    <location>
        <begin position="367"/>
        <end position="401"/>
    </location>
</feature>
<dbReference type="Proteomes" id="UP001152747">
    <property type="component" value="Unassembled WGS sequence"/>
</dbReference>
<dbReference type="SMART" id="SM00537">
    <property type="entry name" value="DCX"/>
    <property type="match status" value="1"/>
</dbReference>
<dbReference type="FunFam" id="3.10.20.230:FF:000023">
    <property type="entry name" value="Predicted protein"/>
    <property type="match status" value="1"/>
</dbReference>
<gene>
    <name evidence="3" type="ORF">CAMP_LOCUS3310</name>
</gene>
<feature type="compositionally biased region" description="Basic and acidic residues" evidence="1">
    <location>
        <begin position="367"/>
        <end position="376"/>
    </location>
</feature>
<feature type="domain" description="Doublecortin" evidence="2">
    <location>
        <begin position="17"/>
        <end position="98"/>
    </location>
</feature>
<dbReference type="GO" id="GO:0035556">
    <property type="term" value="P:intracellular signal transduction"/>
    <property type="evidence" value="ECO:0007669"/>
    <property type="project" value="InterPro"/>
</dbReference>
<name>A0A9P1I9E4_9PELO</name>
<feature type="compositionally biased region" description="Polar residues" evidence="1">
    <location>
        <begin position="234"/>
        <end position="245"/>
    </location>
</feature>
<dbReference type="PANTHER" id="PTHR23004">
    <property type="entry name" value="DOUBLECORTIN DOMAIN CONTAINING 2"/>
    <property type="match status" value="1"/>
</dbReference>
<dbReference type="SUPFAM" id="SSF89837">
    <property type="entry name" value="Doublecortin (DC)"/>
    <property type="match status" value="1"/>
</dbReference>
<dbReference type="OrthoDB" id="1738954at2759"/>
<dbReference type="InterPro" id="IPR036572">
    <property type="entry name" value="Doublecortin_dom_sf"/>
</dbReference>
<dbReference type="PANTHER" id="PTHR23004:SF22">
    <property type="entry name" value="DOUBLECORTIN DOMAIN-CONTAINING PROTEIN"/>
    <property type="match status" value="1"/>
</dbReference>
<protein>
    <recommendedName>
        <fullName evidence="2">Doublecortin domain-containing protein</fullName>
    </recommendedName>
</protein>
<comment type="caution">
    <text evidence="3">The sequence shown here is derived from an EMBL/GenBank/DDBJ whole genome shotgun (WGS) entry which is preliminary data.</text>
</comment>
<evidence type="ECO:0000256" key="1">
    <source>
        <dbReference type="SAM" id="MobiDB-lite"/>
    </source>
</evidence>
<dbReference type="EMBL" id="CANHGI010000002">
    <property type="protein sequence ID" value="CAI5440673.1"/>
    <property type="molecule type" value="Genomic_DNA"/>
</dbReference>
<dbReference type="PROSITE" id="PS50309">
    <property type="entry name" value="DC"/>
    <property type="match status" value="1"/>
</dbReference>
<dbReference type="AlphaFoldDB" id="A0A9P1I9E4"/>
<accession>A0A9P1I9E4</accession>
<evidence type="ECO:0000259" key="2">
    <source>
        <dbReference type="PROSITE" id="PS50309"/>
    </source>
</evidence>
<feature type="compositionally biased region" description="Low complexity" evidence="1">
    <location>
        <begin position="246"/>
        <end position="256"/>
    </location>
</feature>
<organism evidence="3 4">
    <name type="scientific">Caenorhabditis angaria</name>
    <dbReference type="NCBI Taxonomy" id="860376"/>
    <lineage>
        <taxon>Eukaryota</taxon>
        <taxon>Metazoa</taxon>
        <taxon>Ecdysozoa</taxon>
        <taxon>Nematoda</taxon>
        <taxon>Chromadorea</taxon>
        <taxon>Rhabditida</taxon>
        <taxon>Rhabditina</taxon>
        <taxon>Rhabditomorpha</taxon>
        <taxon>Rhabditoidea</taxon>
        <taxon>Rhabditidae</taxon>
        <taxon>Peloderinae</taxon>
        <taxon>Caenorhabditis</taxon>
    </lineage>
</organism>
<feature type="compositionally biased region" description="Low complexity" evidence="1">
    <location>
        <begin position="377"/>
        <end position="386"/>
    </location>
</feature>
<sequence length="491" mass="55491">MTESLPAIAHHIDYYPLKIRVFRNGDIFDRGHVLAVTRKQFKHWIVFLDAVTDLLKTSTAVRRLFSLQGMPIQHFDELECNGEYVAVESGPFINVPYGQTRFTMRGKIYNPIIRIPDEIPTYLHSAESMDIYLKKEGYGTITGLPYPFDGILSRSPSTSQLHFKHMQSHIPPLKIGGSMEHLNELGTASWLGKNEKWMMGERVSQAPAQPPTADLSNTTQDSTTAEVSEDSESSQKPVASQNQGGTSMKTSTSTTKLPRLITSNRSSVKRGKKEGSSEATKNLPPISNVTGSGKIKNVENEEKKSTEISKVVTSSSVHTQKLAPNEEGVQEYQRSYQITETTFMTTPKKEKKRGKWENSPISMRKFGKAEEKEKSTKNVNVNNNMSNDKEVTGNGNGNVNIEDEKNLVKKSANDVDIDEIPRRKILTSRSVHNFFNDDLDIEIEDVLERAQRWEMNRRRQNMRQQCTQTSGSLRSISAPRRFVQIFDPDFD</sequence>
<dbReference type="GO" id="GO:0005874">
    <property type="term" value="C:microtubule"/>
    <property type="evidence" value="ECO:0007669"/>
    <property type="project" value="TreeGrafter"/>
</dbReference>
<dbReference type="Gene3D" id="3.10.20.230">
    <property type="entry name" value="Doublecortin domain"/>
    <property type="match status" value="1"/>
</dbReference>
<dbReference type="Pfam" id="PF03607">
    <property type="entry name" value="DCX"/>
    <property type="match status" value="1"/>
</dbReference>
<evidence type="ECO:0000313" key="4">
    <source>
        <dbReference type="Proteomes" id="UP001152747"/>
    </source>
</evidence>
<reference evidence="3" key="1">
    <citation type="submission" date="2022-11" db="EMBL/GenBank/DDBJ databases">
        <authorList>
            <person name="Kikuchi T."/>
        </authorList>
    </citation>
    <scope>NUCLEOTIDE SEQUENCE</scope>
    <source>
        <strain evidence="3">PS1010</strain>
    </source>
</reference>
<dbReference type="InterPro" id="IPR003533">
    <property type="entry name" value="Doublecortin_dom"/>
</dbReference>
<dbReference type="GO" id="GO:0005815">
    <property type="term" value="C:microtubule organizing center"/>
    <property type="evidence" value="ECO:0007669"/>
    <property type="project" value="TreeGrafter"/>
</dbReference>
<feature type="region of interest" description="Disordered" evidence="1">
    <location>
        <begin position="203"/>
        <end position="331"/>
    </location>
</feature>
<feature type="compositionally biased region" description="Basic and acidic residues" evidence="1">
    <location>
        <begin position="296"/>
        <end position="307"/>
    </location>
</feature>
<evidence type="ECO:0000313" key="3">
    <source>
        <dbReference type="EMBL" id="CAI5440673.1"/>
    </source>
</evidence>
<feature type="compositionally biased region" description="Polar residues" evidence="1">
    <location>
        <begin position="214"/>
        <end position="226"/>
    </location>
</feature>
<feature type="compositionally biased region" description="Polar residues" evidence="1">
    <location>
        <begin position="277"/>
        <end position="291"/>
    </location>
</feature>
<keyword evidence="4" id="KW-1185">Reference proteome</keyword>
<proteinExistence type="predicted"/>